<dbReference type="AlphaFoldDB" id="A0A0G0Z512"/>
<evidence type="ECO:0000313" key="4">
    <source>
        <dbReference type="EMBL" id="KKS17166.1"/>
    </source>
</evidence>
<evidence type="ECO:0000256" key="1">
    <source>
        <dbReference type="SAM" id="Coils"/>
    </source>
</evidence>
<feature type="transmembrane region" description="Helical" evidence="3">
    <location>
        <begin position="35"/>
        <end position="52"/>
    </location>
</feature>
<accession>A0A0G0Z512</accession>
<keyword evidence="3" id="KW-1133">Transmembrane helix</keyword>
<reference evidence="4 5" key="1">
    <citation type="journal article" date="2015" name="Nature">
        <title>rRNA introns, odd ribosomes, and small enigmatic genomes across a large radiation of phyla.</title>
        <authorList>
            <person name="Brown C.T."/>
            <person name="Hug L.A."/>
            <person name="Thomas B.C."/>
            <person name="Sharon I."/>
            <person name="Castelle C.J."/>
            <person name="Singh A."/>
            <person name="Wilkins M.J."/>
            <person name="Williams K.H."/>
            <person name="Banfield J.F."/>
        </authorList>
    </citation>
    <scope>NUCLEOTIDE SEQUENCE [LARGE SCALE GENOMIC DNA]</scope>
</reference>
<dbReference type="Pfam" id="PF12666">
    <property type="entry name" value="PrgI"/>
    <property type="match status" value="1"/>
</dbReference>
<dbReference type="EMBL" id="LCBS01000006">
    <property type="protein sequence ID" value="KKS17166.1"/>
    <property type="molecule type" value="Genomic_DNA"/>
</dbReference>
<proteinExistence type="predicted"/>
<organism evidence="4 5">
    <name type="scientific">candidate division WWE3 bacterium GW2011_GWB1_41_6</name>
    <dbReference type="NCBI Taxonomy" id="1619112"/>
    <lineage>
        <taxon>Bacteria</taxon>
        <taxon>Katanobacteria</taxon>
    </lineage>
</organism>
<feature type="region of interest" description="Disordered" evidence="2">
    <location>
        <begin position="247"/>
        <end position="279"/>
    </location>
</feature>
<keyword evidence="3" id="KW-0472">Membrane</keyword>
<sequence length="673" mass="75211">MPIKDVQKTNTQHAVPQNIMDVEFKVIGELTLRQFAYLLVFWGTAYLAAVYMAGIFKWPLVVFCTLLGLGLAFVPVQERGMDQWIINFIKAMYTPNQKIWKKDPVVPSAFLYQNMAVVRQELITLAPTSSRRKLEEYLMYEESFPKVDKLDIPEQEYVQMVRQAFSGSAGSVRTEQEPIRPVKFDMDFAPGTPGNLGTGFPSQPAQEPHIQKTTGPFSRPSVEEMAMAGPLPVQKPPEPIKVEVAPPVPTPAQPKPVTEAPPQQPAVQIKKPPVVSTSVPGGAQLEIKHSKLKHGSSHESSYSDVYVSPMTPDRHAGRRFMSLLPKQGQLVLPLRGGKVLKTEQDNNFDEDLKSKTEQLNILINQIKGDKIVQKNISKDFGKLKEEQRDLYSKLGKNAAPAQPILEKIEKPSITVAEPKKSEDREEVLSLIDSFKVEFERLTKKIVRLRADIEDTGGMDIATNSEKRQLLEKLEQEKLKATKEYEAIQAKTKELEAKLDEQKKQRSETERVSEAYTQKVEERRAEDYEILKRRVAELQEMLRQKETQTRTVPVAVPVQAPVDSGPGMGPAAARYAKMQPLTSNPNVLSGVVKGFDGVGLEGIVVVIKNGRGETVRAIKSNALGQFVLLTPLSNGMYNIEIDQFRKSGYSFDIISVEAKGEIIPPIEFTGRGTN</sequence>
<name>A0A0G0Z512_UNCKA</name>
<gene>
    <name evidence="4" type="ORF">UU72_C0006G0015</name>
</gene>
<comment type="caution">
    <text evidence="4">The sequence shown here is derived from an EMBL/GenBank/DDBJ whole genome shotgun (WGS) entry which is preliminary data.</text>
</comment>
<protein>
    <submittedName>
        <fullName evidence="4">Uncharacterized protein</fullName>
    </submittedName>
</protein>
<keyword evidence="3" id="KW-0812">Transmembrane</keyword>
<dbReference type="Proteomes" id="UP000034163">
    <property type="component" value="Unassembled WGS sequence"/>
</dbReference>
<evidence type="ECO:0000313" key="5">
    <source>
        <dbReference type="Proteomes" id="UP000034163"/>
    </source>
</evidence>
<dbReference type="InterPro" id="IPR024414">
    <property type="entry name" value="Uncharacterised_PrgI"/>
</dbReference>
<evidence type="ECO:0000256" key="2">
    <source>
        <dbReference type="SAM" id="MobiDB-lite"/>
    </source>
</evidence>
<feature type="coiled-coil region" evidence="1">
    <location>
        <begin position="431"/>
        <end position="547"/>
    </location>
</feature>
<keyword evidence="1" id="KW-0175">Coiled coil</keyword>
<evidence type="ECO:0000256" key="3">
    <source>
        <dbReference type="SAM" id="Phobius"/>
    </source>
</evidence>